<proteinExistence type="predicted"/>
<evidence type="ECO:0000313" key="3">
    <source>
        <dbReference type="EMBL" id="QWZ10200.1"/>
    </source>
</evidence>
<sequence length="554" mass="60500">MAALPHRRRLRAAGHGRARRRLPGLLLHLARPNPLWRALAADPHDVLALTGDYAYVEAAWNANLAPTRRWAALPCRGRRRLPRAGGDPGVGGPPARVGRVTELRDDTVRKLHRTVLDRQRAGRIPGLFAGVVRDGGLVWQEGVGSADLADPAVPPDADHQFLIASNTKTFTAVLVMALRDEGRLSLDDTLDTFVPEVTQRGLTIRQCLAHVSGMQREPLGDVWETLVNPDTAELVSGFNQAERVHRPHHVWHYSNLVFSMLGEVVARLDARPWAESLRARILDPLEMRRTTVGFAPSTGPGQRGGRVQGYYVPPWTDVPVPQDQLDLRALNPCGGLASTGADMARWSAFVADPVAEVLAPATLEEMCEPQVVMDRERWTAAMGLGFFLVRSGTRTYVGHTGGMPGHITAVFTDREAKTGGVVLTGSGSTPDVAGFATTLADLVTNHEPLDPEPWRPGTAVPPELAELVGVWYSEGSPFVFSVRQGGLEARAEGQPEHKPASRFEQVSPDLFRTVAGREHGELLRVTRDAAGQVTKMNWATYLVTRQPLAFGEWL</sequence>
<accession>A0A975T3A4</accession>
<dbReference type="Proteomes" id="UP000683575">
    <property type="component" value="Chromosome"/>
</dbReference>
<keyword evidence="4" id="KW-1185">Reference proteome</keyword>
<dbReference type="InterPro" id="IPR050491">
    <property type="entry name" value="AmpC-like"/>
</dbReference>
<evidence type="ECO:0000313" key="4">
    <source>
        <dbReference type="Proteomes" id="UP000683575"/>
    </source>
</evidence>
<evidence type="ECO:0000259" key="1">
    <source>
        <dbReference type="Pfam" id="PF00144"/>
    </source>
</evidence>
<dbReference type="InterPro" id="IPR007396">
    <property type="entry name" value="TR_PAI2-type"/>
</dbReference>
<gene>
    <name evidence="3" type="ORF">KRR39_10985</name>
</gene>
<feature type="domain" description="DUF7586" evidence="2">
    <location>
        <begin position="460"/>
        <end position="545"/>
    </location>
</feature>
<dbReference type="InterPro" id="IPR001466">
    <property type="entry name" value="Beta-lactam-related"/>
</dbReference>
<dbReference type="GO" id="GO:0016787">
    <property type="term" value="F:hydrolase activity"/>
    <property type="evidence" value="ECO:0007669"/>
    <property type="project" value="UniProtKB-KW"/>
</dbReference>
<dbReference type="Pfam" id="PF24491">
    <property type="entry name" value="DUF7586"/>
    <property type="match status" value="1"/>
</dbReference>
<dbReference type="Pfam" id="PF00144">
    <property type="entry name" value="Beta-lactamase"/>
    <property type="match status" value="1"/>
</dbReference>
<protein>
    <submittedName>
        <fullName evidence="3">Serine hydrolase</fullName>
    </submittedName>
</protein>
<keyword evidence="3" id="KW-0378">Hydrolase</keyword>
<dbReference type="KEGG" id="nps:KRR39_10985"/>
<dbReference type="AlphaFoldDB" id="A0A975T3A4"/>
<name>A0A975T3A4_9ACTN</name>
<dbReference type="EMBL" id="CP077062">
    <property type="protein sequence ID" value="QWZ10200.1"/>
    <property type="molecule type" value="Genomic_DNA"/>
</dbReference>
<reference evidence="3" key="1">
    <citation type="submission" date="2021-06" db="EMBL/GenBank/DDBJ databases">
        <title>Complete genome sequence of Nocardioides sp. G188.</title>
        <authorList>
            <person name="Im W.-T."/>
        </authorList>
    </citation>
    <scope>NUCLEOTIDE SEQUENCE</scope>
    <source>
        <strain evidence="3">G188</strain>
    </source>
</reference>
<dbReference type="PANTHER" id="PTHR46825">
    <property type="entry name" value="D-ALANYL-D-ALANINE-CARBOXYPEPTIDASE/ENDOPEPTIDASE AMPH"/>
    <property type="match status" value="1"/>
</dbReference>
<organism evidence="3 4">
    <name type="scientific">Nocardioides panacis</name>
    <dbReference type="NCBI Taxonomy" id="2849501"/>
    <lineage>
        <taxon>Bacteria</taxon>
        <taxon>Bacillati</taxon>
        <taxon>Actinomycetota</taxon>
        <taxon>Actinomycetes</taxon>
        <taxon>Propionibacteriales</taxon>
        <taxon>Nocardioidaceae</taxon>
        <taxon>Nocardioides</taxon>
    </lineage>
</organism>
<evidence type="ECO:0000259" key="2">
    <source>
        <dbReference type="Pfam" id="PF24491"/>
    </source>
</evidence>
<feature type="domain" description="Beta-lactamase-related" evidence="1">
    <location>
        <begin position="116"/>
        <end position="438"/>
    </location>
</feature>
<dbReference type="InterPro" id="IPR056008">
    <property type="entry name" value="DUF7586"/>
</dbReference>
<dbReference type="Pfam" id="PF04299">
    <property type="entry name" value="FMN_bind_2"/>
    <property type="match status" value="1"/>
</dbReference>
<dbReference type="PANTHER" id="PTHR46825:SF7">
    <property type="entry name" value="D-ALANYL-D-ALANINE CARBOXYPEPTIDASE"/>
    <property type="match status" value="1"/>
</dbReference>